<dbReference type="InterPro" id="IPR003918">
    <property type="entry name" value="NADH_UbQ_OxRdtase"/>
</dbReference>
<feature type="transmembrane region" description="Helical" evidence="8">
    <location>
        <begin position="473"/>
        <end position="496"/>
    </location>
</feature>
<evidence type="ECO:0000256" key="3">
    <source>
        <dbReference type="ARBA" id="ARBA00022475"/>
    </source>
</evidence>
<evidence type="ECO:0000256" key="8">
    <source>
        <dbReference type="SAM" id="Phobius"/>
    </source>
</evidence>
<feature type="transmembrane region" description="Helical" evidence="8">
    <location>
        <begin position="119"/>
        <end position="152"/>
    </location>
</feature>
<dbReference type="NCBIfam" id="NF009308">
    <property type="entry name" value="PRK12665.1"/>
    <property type="match status" value="1"/>
</dbReference>
<evidence type="ECO:0000256" key="4">
    <source>
        <dbReference type="ARBA" id="ARBA00022692"/>
    </source>
</evidence>
<feature type="transmembrane region" description="Helical" evidence="8">
    <location>
        <begin position="370"/>
        <end position="388"/>
    </location>
</feature>
<protein>
    <submittedName>
        <fullName evidence="10">Na+/H+ antiporter subunit D</fullName>
    </submittedName>
</protein>
<proteinExistence type="inferred from homology"/>
<name>A0ABS5XTD4_9MICO</name>
<dbReference type="EMBL" id="JAFLHG010000005">
    <property type="protein sequence ID" value="MBT8797779.1"/>
    <property type="molecule type" value="Genomic_DNA"/>
</dbReference>
<keyword evidence="3" id="KW-1003">Cell membrane</keyword>
<feature type="domain" description="NADH:quinone oxidoreductase/Mrp antiporter transmembrane" evidence="9">
    <location>
        <begin position="131"/>
        <end position="416"/>
    </location>
</feature>
<keyword evidence="4 7" id="KW-0812">Transmembrane</keyword>
<feature type="transmembrane region" description="Helical" evidence="8">
    <location>
        <begin position="80"/>
        <end position="99"/>
    </location>
</feature>
<feature type="transmembrane region" description="Helical" evidence="8">
    <location>
        <begin position="30"/>
        <end position="51"/>
    </location>
</feature>
<dbReference type="Proteomes" id="UP000740605">
    <property type="component" value="Unassembled WGS sequence"/>
</dbReference>
<gene>
    <name evidence="10" type="ORF">J0P97_06805</name>
</gene>
<feature type="transmembrane region" description="Helical" evidence="8">
    <location>
        <begin position="273"/>
        <end position="294"/>
    </location>
</feature>
<evidence type="ECO:0000256" key="7">
    <source>
        <dbReference type="RuleBase" id="RU000320"/>
    </source>
</evidence>
<dbReference type="Pfam" id="PF00361">
    <property type="entry name" value="Proton_antipo_M"/>
    <property type="match status" value="1"/>
</dbReference>
<dbReference type="PANTHER" id="PTHR42703:SF1">
    <property type="entry name" value="NA(+)_H(+) ANTIPORTER SUBUNIT D1"/>
    <property type="match status" value="1"/>
</dbReference>
<comment type="caution">
    <text evidence="10">The sequence shown here is derived from an EMBL/GenBank/DDBJ whole genome shotgun (WGS) entry which is preliminary data.</text>
</comment>
<comment type="subcellular location">
    <subcellularLocation>
        <location evidence="1">Cell membrane</location>
        <topology evidence="1">Multi-pass membrane protein</topology>
    </subcellularLocation>
    <subcellularLocation>
        <location evidence="7">Membrane</location>
        <topology evidence="7">Multi-pass membrane protein</topology>
    </subcellularLocation>
</comment>
<keyword evidence="6 8" id="KW-0472">Membrane</keyword>
<evidence type="ECO:0000256" key="1">
    <source>
        <dbReference type="ARBA" id="ARBA00004651"/>
    </source>
</evidence>
<feature type="transmembrane region" description="Helical" evidence="8">
    <location>
        <begin position="57"/>
        <end position="75"/>
    </location>
</feature>
<keyword evidence="5 8" id="KW-1133">Transmembrane helix</keyword>
<organism evidence="10 11">
    <name type="scientific">Microbacterium flavum</name>
    <dbReference type="NCBI Taxonomy" id="415216"/>
    <lineage>
        <taxon>Bacteria</taxon>
        <taxon>Bacillati</taxon>
        <taxon>Actinomycetota</taxon>
        <taxon>Actinomycetes</taxon>
        <taxon>Micrococcales</taxon>
        <taxon>Microbacteriaceae</taxon>
        <taxon>Microbacterium</taxon>
    </lineage>
</organism>
<feature type="transmembrane region" description="Helical" evidence="8">
    <location>
        <begin position="164"/>
        <end position="190"/>
    </location>
</feature>
<evidence type="ECO:0000313" key="11">
    <source>
        <dbReference type="Proteomes" id="UP000740605"/>
    </source>
</evidence>
<feature type="transmembrane region" description="Helical" evidence="8">
    <location>
        <begin position="408"/>
        <end position="427"/>
    </location>
</feature>
<reference evidence="10 11" key="1">
    <citation type="submission" date="2021-03" db="EMBL/GenBank/DDBJ databases">
        <title>Microbacterium pauli sp. nov., isolated from microfiltered milk.</title>
        <authorList>
            <person name="Bellassi P."/>
            <person name="Fontana A."/>
            <person name="Callegari M.L."/>
            <person name="Lorenzo M."/>
            <person name="Cappa F."/>
        </authorList>
    </citation>
    <scope>NUCLEOTIDE SEQUENCE [LARGE SCALE GENOMIC DNA]</scope>
    <source>
        <strain evidence="10 11">DSM 18909</strain>
    </source>
</reference>
<evidence type="ECO:0000256" key="6">
    <source>
        <dbReference type="ARBA" id="ARBA00023136"/>
    </source>
</evidence>
<feature type="transmembrane region" description="Helical" evidence="8">
    <location>
        <begin position="301"/>
        <end position="323"/>
    </location>
</feature>
<dbReference type="InterPro" id="IPR001750">
    <property type="entry name" value="ND/Mrp_TM"/>
</dbReference>
<dbReference type="InterPro" id="IPR050586">
    <property type="entry name" value="CPA3_Na-H_Antiporter_D"/>
</dbReference>
<dbReference type="PANTHER" id="PTHR42703">
    <property type="entry name" value="NADH DEHYDROGENASE"/>
    <property type="match status" value="1"/>
</dbReference>
<keyword evidence="11" id="KW-1185">Reference proteome</keyword>
<evidence type="ECO:0000313" key="10">
    <source>
        <dbReference type="EMBL" id="MBT8797779.1"/>
    </source>
</evidence>
<evidence type="ECO:0000256" key="2">
    <source>
        <dbReference type="ARBA" id="ARBA00005346"/>
    </source>
</evidence>
<feature type="transmembrane region" description="Helical" evidence="8">
    <location>
        <begin position="210"/>
        <end position="233"/>
    </location>
</feature>
<feature type="transmembrane region" description="Helical" evidence="8">
    <location>
        <begin position="240"/>
        <end position="261"/>
    </location>
</feature>
<evidence type="ECO:0000259" key="9">
    <source>
        <dbReference type="Pfam" id="PF00361"/>
    </source>
</evidence>
<dbReference type="RefSeq" id="WP_215487022.1">
    <property type="nucleotide sequence ID" value="NZ_BAAAPJ010000005.1"/>
</dbReference>
<dbReference type="PRINTS" id="PR01437">
    <property type="entry name" value="NUOXDRDTASE4"/>
</dbReference>
<comment type="similarity">
    <text evidence="2">Belongs to the CPA3 antiporters (TC 2.A.63) subunit D family.</text>
</comment>
<sequence>MSSLVPLLVTLPLIGAGIALVFGRRRRVQVGVSIVTLTLTLVIASVLLYAVDSSGEAIAVSVGGWPIPFGIILYVDRLAALLVVISSIVLLAVLLFSVGQGAADGDDDTPVTIFHPSYLILAAGIFNAFIAGDLFNLYVGFEILLVASYVLITLGSTESRIRTGVVYIVVSLVSSILFLAAIAAIYGALGTVNIAQLAERMTELPDSTQLVLHLMLLLAFSIKAAVFPLSFWLPDSYPTAPAPVTAVFAGLLTKVGVYAMIRTETQIFRDNDVNTLLLIVALATMIVGVLGALAQAELKRILSFTLVSHVGYLVFGLAIATPVALGATIYYMVHHIIVQTTLFLAVGLIERRAGSTSILKVKGLMRAAPVIAVLYFIPAINLGGLPPFSGFIGKFALFDAAAQVGTPLMYVLIVGGIVTSLLTLYTLMRAWNLAFWREEEDHSEETGVVERIEYLGDAPAADDQSARRVIPRIMTATTAGMVAVTVALTLFAGPLYQLCASIGDALLTPVTLVQLEQEVQQ</sequence>
<accession>A0ABS5XTD4</accession>
<feature type="transmembrane region" description="Helical" evidence="8">
    <location>
        <begin position="6"/>
        <end position="23"/>
    </location>
</feature>
<evidence type="ECO:0000256" key="5">
    <source>
        <dbReference type="ARBA" id="ARBA00022989"/>
    </source>
</evidence>